<dbReference type="STRING" id="1849047.A0A3D8SPK8"/>
<dbReference type="Gene3D" id="1.20.5.210">
    <property type="entry name" value="Cytochrome b-c1 complex subunit 8"/>
    <property type="match status" value="1"/>
</dbReference>
<evidence type="ECO:0000256" key="5">
    <source>
        <dbReference type="ARBA" id="ARBA00022692"/>
    </source>
</evidence>
<protein>
    <recommendedName>
        <fullName evidence="11">Cytochrome b-c1 complex subunit 8</fullName>
    </recommendedName>
    <alternativeName>
        <fullName evidence="11">Complex III subunit 8</fullName>
    </alternativeName>
</protein>
<dbReference type="InterPro" id="IPR004205">
    <property type="entry name" value="Cyt_bc1_su8"/>
</dbReference>
<proteinExistence type="inferred from homology"/>
<evidence type="ECO:0000256" key="11">
    <source>
        <dbReference type="RuleBase" id="RU368118"/>
    </source>
</evidence>
<keyword evidence="3 11" id="KW-0813">Transport</keyword>
<keyword evidence="5" id="KW-0812">Transmembrane</keyword>
<dbReference type="GO" id="GO:0005743">
    <property type="term" value="C:mitochondrial inner membrane"/>
    <property type="evidence" value="ECO:0007669"/>
    <property type="project" value="UniProtKB-SubCell"/>
</dbReference>
<dbReference type="GO" id="GO:0006122">
    <property type="term" value="P:mitochondrial electron transport, ubiquinol to cytochrome c"/>
    <property type="evidence" value="ECO:0007669"/>
    <property type="project" value="UniProtKB-UniRule"/>
</dbReference>
<evidence type="ECO:0000256" key="4">
    <source>
        <dbReference type="ARBA" id="ARBA00022660"/>
    </source>
</evidence>
<evidence type="ECO:0000256" key="8">
    <source>
        <dbReference type="ARBA" id="ARBA00022989"/>
    </source>
</evidence>
<dbReference type="Pfam" id="PF02939">
    <property type="entry name" value="UcrQ"/>
    <property type="match status" value="1"/>
</dbReference>
<evidence type="ECO:0000313" key="13">
    <source>
        <dbReference type="Proteomes" id="UP000256645"/>
    </source>
</evidence>
<gene>
    <name evidence="12" type="ORF">BP6252_00146</name>
</gene>
<evidence type="ECO:0000256" key="3">
    <source>
        <dbReference type="ARBA" id="ARBA00022448"/>
    </source>
</evidence>
<dbReference type="FunFam" id="1.20.5.210:FF:000001">
    <property type="entry name" value="Cytochrome b-c1 complex subunit 8"/>
    <property type="match status" value="1"/>
</dbReference>
<evidence type="ECO:0000256" key="1">
    <source>
        <dbReference type="ARBA" id="ARBA00004434"/>
    </source>
</evidence>
<comment type="function">
    <text evidence="11">Component of the ubiquinol-cytochrome c oxidoreductase, a multisubunit transmembrane complex that is part of the mitochondrial electron transport chain which drives oxidative phosphorylation. The complex plays an important role in the uptake of multiple carbon sources present in different host niches.</text>
</comment>
<reference evidence="12 13" key="1">
    <citation type="journal article" date="2018" name="IMA Fungus">
        <title>IMA Genome-F 9: Draft genome sequence of Annulohypoxylon stygium, Aspergillus mulundensis, Berkeleyomyces basicola (syn. Thielaviopsis basicola), Ceratocystis smalleyi, two Cercospora beticola strains, Coleophoma cylindrospora, Fusarium fracticaudum, Phialophora cf. hyalina, and Morchella septimelata.</title>
        <authorList>
            <person name="Wingfield B.D."/>
            <person name="Bills G.F."/>
            <person name="Dong Y."/>
            <person name="Huang W."/>
            <person name="Nel W.J."/>
            <person name="Swalarsk-Parry B.S."/>
            <person name="Vaghefi N."/>
            <person name="Wilken P.M."/>
            <person name="An Z."/>
            <person name="de Beer Z.W."/>
            <person name="De Vos L."/>
            <person name="Chen L."/>
            <person name="Duong T.A."/>
            <person name="Gao Y."/>
            <person name="Hammerbacher A."/>
            <person name="Kikkert J.R."/>
            <person name="Li Y."/>
            <person name="Li H."/>
            <person name="Li K."/>
            <person name="Li Q."/>
            <person name="Liu X."/>
            <person name="Ma X."/>
            <person name="Naidoo K."/>
            <person name="Pethybridge S.J."/>
            <person name="Sun J."/>
            <person name="Steenkamp E.T."/>
            <person name="van der Nest M.A."/>
            <person name="van Wyk S."/>
            <person name="Wingfield M.J."/>
            <person name="Xiong C."/>
            <person name="Yue Q."/>
            <person name="Zhang X."/>
        </authorList>
    </citation>
    <scope>NUCLEOTIDE SEQUENCE [LARGE SCALE GENOMIC DNA]</scope>
    <source>
        <strain evidence="12 13">BP6252</strain>
    </source>
</reference>
<evidence type="ECO:0000256" key="10">
    <source>
        <dbReference type="ARBA" id="ARBA00023136"/>
    </source>
</evidence>
<comment type="caution">
    <text evidence="12">The sequence shown here is derived from an EMBL/GenBank/DDBJ whole genome shotgun (WGS) entry which is preliminary data.</text>
</comment>
<evidence type="ECO:0000256" key="9">
    <source>
        <dbReference type="ARBA" id="ARBA00023128"/>
    </source>
</evidence>
<comment type="similarity">
    <text evidence="2 11">Belongs to the UQCRQ/QCR8 family.</text>
</comment>
<keyword evidence="10" id="KW-0472">Membrane</keyword>
<keyword evidence="7 11" id="KW-0249">Electron transport</keyword>
<name>A0A3D8SPK8_9HELO</name>
<dbReference type="GO" id="GO:0045275">
    <property type="term" value="C:respiratory chain complex III"/>
    <property type="evidence" value="ECO:0007669"/>
    <property type="project" value="UniProtKB-UniRule"/>
</dbReference>
<evidence type="ECO:0000313" key="12">
    <source>
        <dbReference type="EMBL" id="RDW88114.1"/>
    </source>
</evidence>
<evidence type="ECO:0000256" key="2">
    <source>
        <dbReference type="ARBA" id="ARBA00007668"/>
    </source>
</evidence>
<keyword evidence="6 11" id="KW-0999">Mitochondrion inner membrane</keyword>
<keyword evidence="8" id="KW-1133">Transmembrane helix</keyword>
<dbReference type="InterPro" id="IPR036642">
    <property type="entry name" value="Cyt_bc1_su8_sf"/>
</dbReference>
<evidence type="ECO:0000256" key="6">
    <source>
        <dbReference type="ARBA" id="ARBA00022792"/>
    </source>
</evidence>
<organism evidence="12 13">
    <name type="scientific">Coleophoma cylindrospora</name>
    <dbReference type="NCBI Taxonomy" id="1849047"/>
    <lineage>
        <taxon>Eukaryota</taxon>
        <taxon>Fungi</taxon>
        <taxon>Dikarya</taxon>
        <taxon>Ascomycota</taxon>
        <taxon>Pezizomycotina</taxon>
        <taxon>Leotiomycetes</taxon>
        <taxon>Helotiales</taxon>
        <taxon>Dermateaceae</taxon>
        <taxon>Coleophoma</taxon>
    </lineage>
</organism>
<keyword evidence="13" id="KW-1185">Reference proteome</keyword>
<keyword evidence="9 11" id="KW-0496">Mitochondrion</keyword>
<dbReference type="PANTHER" id="PTHR12119">
    <property type="entry name" value="UBIQUINOL-CYTOCHROME C REDUCTASE COMPLEX UBIQUINONE-BINDING PROTEIN QP-C"/>
    <property type="match status" value="1"/>
</dbReference>
<dbReference type="OrthoDB" id="6683853at2759"/>
<accession>A0A3D8SPK8</accession>
<dbReference type="Proteomes" id="UP000256645">
    <property type="component" value="Unassembled WGS sequence"/>
</dbReference>
<dbReference type="SUPFAM" id="SSF81508">
    <property type="entry name" value="Ubiquinone-binding protein QP-C of cytochrome bc1 complex (Ubiquinol-cytochrome c reductase)"/>
    <property type="match status" value="1"/>
</dbReference>
<evidence type="ECO:0000256" key="7">
    <source>
        <dbReference type="ARBA" id="ARBA00022982"/>
    </source>
</evidence>
<dbReference type="PANTHER" id="PTHR12119:SF2">
    <property type="entry name" value="CYTOCHROME B-C1 COMPLEX SUBUNIT 8"/>
    <property type="match status" value="1"/>
</dbReference>
<dbReference type="AlphaFoldDB" id="A0A3D8SPK8"/>
<keyword evidence="4 11" id="KW-0679">Respiratory chain</keyword>
<sequence>MGGHSGSGSEKPFALKLIKGEWGDPGSPPSKGISSYGLSANAQRPFAGAARAAVFNTWRRTSAQILYVAPPLIAAYLAMDWAIKRNEFLNSKEGRMLYEDEE</sequence>
<comment type="subcellular location">
    <subcellularLocation>
        <location evidence="1 11">Mitochondrion inner membrane</location>
        <topology evidence="1 11">Single-pass membrane protein</topology>
    </subcellularLocation>
</comment>
<dbReference type="EMBL" id="PDLM01000001">
    <property type="protein sequence ID" value="RDW88114.1"/>
    <property type="molecule type" value="Genomic_DNA"/>
</dbReference>
<comment type="subunit">
    <text evidence="11">Component of the ubiquinol-cytochrome c oxidoreductase (cytochrome b-c1 complex, complex III, CIII), a multisubunit enzyme composed of 3 respiratory subunits cytochrome b, cytochrome c1 and Rieske protein, 2 core protein subunits, and additional low-molecular weight protein subunits. The complex exists as an obligatory dimer and forms supercomplexes (SCs) in the inner mitochondrial membrane with cytochrome c oxidase (complex IV, CIV).</text>
</comment>